<name>A0A6V8L9B2_9ACTN</name>
<dbReference type="EMBL" id="BLPG01000001">
    <property type="protein sequence ID" value="GFJ92904.1"/>
    <property type="molecule type" value="Genomic_DNA"/>
</dbReference>
<dbReference type="PROSITE" id="PS51257">
    <property type="entry name" value="PROKAR_LIPOPROTEIN"/>
    <property type="match status" value="1"/>
</dbReference>
<dbReference type="Proteomes" id="UP000482960">
    <property type="component" value="Unassembled WGS sequence"/>
</dbReference>
<reference evidence="6 7" key="2">
    <citation type="submission" date="2020-03" db="EMBL/GenBank/DDBJ databases">
        <authorList>
            <person name="Ichikawa N."/>
            <person name="Kimura A."/>
            <person name="Kitahashi Y."/>
            <person name="Uohara A."/>
        </authorList>
    </citation>
    <scope>NUCLEOTIDE SEQUENCE [LARGE SCALE GENOMIC DNA]</scope>
    <source>
        <strain evidence="6 7">NBRC 108638</strain>
    </source>
</reference>
<keyword evidence="4" id="KW-0564">Palmitate</keyword>
<dbReference type="Gene3D" id="3.40.190.10">
    <property type="entry name" value="Periplasmic binding protein-like II"/>
    <property type="match status" value="1"/>
</dbReference>
<evidence type="ECO:0000256" key="3">
    <source>
        <dbReference type="ARBA" id="ARBA00023136"/>
    </source>
</evidence>
<dbReference type="InterPro" id="IPR006059">
    <property type="entry name" value="SBP"/>
</dbReference>
<evidence type="ECO:0000256" key="5">
    <source>
        <dbReference type="ARBA" id="ARBA00023288"/>
    </source>
</evidence>
<keyword evidence="5" id="KW-0449">Lipoprotein</keyword>
<dbReference type="PANTHER" id="PTHR43649">
    <property type="entry name" value="ARABINOSE-BINDING PROTEIN-RELATED"/>
    <property type="match status" value="1"/>
</dbReference>
<dbReference type="RefSeq" id="WP_371871282.1">
    <property type="nucleotide sequence ID" value="NZ_BAABJB010000005.1"/>
</dbReference>
<keyword evidence="7" id="KW-1185">Reference proteome</keyword>
<sequence>MRLLALLLPVVLLAGCGAPEPADAPASIRLLVFGAPEELEAFRTLVSAYGKAAPGAEVQLIEASDREDLITRLSTSIAGGSPPDLFLMNYRFYGQFAAKNAIESLDGRLAKSTVVKSEDFYPQAMGAFRWRDQQLCLPQNASSLAVYYNRTLFKKFGVAEPKPGWTWNDLITTATAMTRNASGAIVRGTEAEGGSARVAVYGLGVEPVMIRVAPFVWSNGGQIVDNDRKPTRFTFDSPAAREALRNFVELRLAYGVVPTDEEVEAEDDASRFANGRLAMLLESRRVTTTFRTIKDFEWDVAPLPTYGQRVGILHSDAYCITRGSKAKDAAWRFLEFAVGPEGQRIIAGTGRTVPSNIEVAKSSAFLDPAQPPRNAQVFLDAIATVKPVPTISTWPEIEDVTGGILENALYRGDKLDDVIRQLDEQTRPLFARGETP</sequence>
<dbReference type="CDD" id="cd13585">
    <property type="entry name" value="PBP2_TMBP_like"/>
    <property type="match status" value="1"/>
</dbReference>
<dbReference type="SUPFAM" id="SSF53850">
    <property type="entry name" value="Periplasmic binding protein-like II"/>
    <property type="match status" value="1"/>
</dbReference>
<comment type="caution">
    <text evidence="6">The sequence shown here is derived from an EMBL/GenBank/DDBJ whole genome shotgun (WGS) entry which is preliminary data.</text>
</comment>
<protein>
    <submittedName>
        <fullName evidence="6">ABC transporter substrate-binding protein</fullName>
    </submittedName>
</protein>
<evidence type="ECO:0000256" key="4">
    <source>
        <dbReference type="ARBA" id="ARBA00023139"/>
    </source>
</evidence>
<keyword evidence="1" id="KW-1003">Cell membrane</keyword>
<keyword evidence="2" id="KW-0732">Signal</keyword>
<evidence type="ECO:0000313" key="6">
    <source>
        <dbReference type="EMBL" id="GFJ92904.1"/>
    </source>
</evidence>
<dbReference type="PANTHER" id="PTHR43649:SF33">
    <property type="entry name" value="POLYGALACTURONAN_RHAMNOGALACTURONAN-BINDING PROTEIN YTCQ"/>
    <property type="match status" value="1"/>
</dbReference>
<dbReference type="InterPro" id="IPR050490">
    <property type="entry name" value="Bact_solute-bd_prot1"/>
</dbReference>
<reference evidence="6 7" key="1">
    <citation type="submission" date="2020-03" db="EMBL/GenBank/DDBJ databases">
        <title>Whole genome shotgun sequence of Phytohabitans rumicis NBRC 108638.</title>
        <authorList>
            <person name="Komaki H."/>
            <person name="Tamura T."/>
        </authorList>
    </citation>
    <scope>NUCLEOTIDE SEQUENCE [LARGE SCALE GENOMIC DNA]</scope>
    <source>
        <strain evidence="6 7">NBRC 108638</strain>
    </source>
</reference>
<dbReference type="AlphaFoldDB" id="A0A6V8L9B2"/>
<evidence type="ECO:0000313" key="7">
    <source>
        <dbReference type="Proteomes" id="UP000482960"/>
    </source>
</evidence>
<accession>A0A6V8L9B2</accession>
<evidence type="ECO:0000256" key="1">
    <source>
        <dbReference type="ARBA" id="ARBA00022475"/>
    </source>
</evidence>
<organism evidence="6 7">
    <name type="scientific">Phytohabitans rumicis</name>
    <dbReference type="NCBI Taxonomy" id="1076125"/>
    <lineage>
        <taxon>Bacteria</taxon>
        <taxon>Bacillati</taxon>
        <taxon>Actinomycetota</taxon>
        <taxon>Actinomycetes</taxon>
        <taxon>Micromonosporales</taxon>
        <taxon>Micromonosporaceae</taxon>
    </lineage>
</organism>
<proteinExistence type="predicted"/>
<gene>
    <name evidence="6" type="ORF">Prum_065460</name>
</gene>
<keyword evidence="3" id="KW-0472">Membrane</keyword>
<evidence type="ECO:0000256" key="2">
    <source>
        <dbReference type="ARBA" id="ARBA00022729"/>
    </source>
</evidence>
<dbReference type="Pfam" id="PF01547">
    <property type="entry name" value="SBP_bac_1"/>
    <property type="match status" value="1"/>
</dbReference>